<dbReference type="Gramene" id="PVH32057">
    <property type="protein sequence ID" value="PVH32057"/>
    <property type="gene ID" value="PAHAL_9G303300"/>
</dbReference>
<dbReference type="Proteomes" id="UP000243499">
    <property type="component" value="Chromosome 9"/>
</dbReference>
<protein>
    <submittedName>
        <fullName evidence="1">Uncharacterized protein</fullName>
    </submittedName>
</protein>
<name>A0A2T8I311_9POAL</name>
<sequence>MRIWFNHQSIDHLRPGSRAECSWISQTRKRCMLG</sequence>
<organism evidence="1">
    <name type="scientific">Panicum hallii</name>
    <dbReference type="NCBI Taxonomy" id="206008"/>
    <lineage>
        <taxon>Eukaryota</taxon>
        <taxon>Viridiplantae</taxon>
        <taxon>Streptophyta</taxon>
        <taxon>Embryophyta</taxon>
        <taxon>Tracheophyta</taxon>
        <taxon>Spermatophyta</taxon>
        <taxon>Magnoliopsida</taxon>
        <taxon>Liliopsida</taxon>
        <taxon>Poales</taxon>
        <taxon>Poaceae</taxon>
        <taxon>PACMAD clade</taxon>
        <taxon>Panicoideae</taxon>
        <taxon>Panicodae</taxon>
        <taxon>Paniceae</taxon>
        <taxon>Panicinae</taxon>
        <taxon>Panicum</taxon>
        <taxon>Panicum sect. Panicum</taxon>
    </lineage>
</organism>
<accession>A0A2T8I311</accession>
<reference evidence="1" key="1">
    <citation type="submission" date="2018-04" db="EMBL/GenBank/DDBJ databases">
        <title>WGS assembly of Panicum hallii.</title>
        <authorList>
            <person name="Lovell J."/>
            <person name="Jenkins J."/>
            <person name="Lowry D."/>
            <person name="Mamidi S."/>
            <person name="Sreedasyam A."/>
            <person name="Weng X."/>
            <person name="Barry K."/>
            <person name="Bonette J."/>
            <person name="Campitelli B."/>
            <person name="Daum C."/>
            <person name="Gordon S."/>
            <person name="Gould B."/>
            <person name="Lipzen A."/>
            <person name="Macqueen A."/>
            <person name="Palacio-Mejia J."/>
            <person name="Plott C."/>
            <person name="Shakirov E."/>
            <person name="Shu S."/>
            <person name="Yoshinaga Y."/>
            <person name="Zane M."/>
            <person name="Rokhsar D."/>
            <person name="Grimwood J."/>
            <person name="Schmutz J."/>
            <person name="Juenger T."/>
        </authorList>
    </citation>
    <scope>NUCLEOTIDE SEQUENCE [LARGE SCALE GENOMIC DNA]</scope>
    <source>
        <strain evidence="1">FIL2</strain>
    </source>
</reference>
<dbReference type="EMBL" id="CM008054">
    <property type="protein sequence ID" value="PVH32057.1"/>
    <property type="molecule type" value="Genomic_DNA"/>
</dbReference>
<dbReference type="AlphaFoldDB" id="A0A2T8I311"/>
<evidence type="ECO:0000313" key="1">
    <source>
        <dbReference type="EMBL" id="PVH32057.1"/>
    </source>
</evidence>
<proteinExistence type="predicted"/>
<gene>
    <name evidence="1" type="ORF">PAHAL_9G303300</name>
</gene>